<keyword evidence="1" id="KW-1133">Transmembrane helix</keyword>
<sequence length="185" mass="21232">MNDIDALHRRIRQRRTKEKPREHRLARLLYHIVMLVMGMCILTLALLLNQKLELVSLPVAVGDFRLQDLGSWLPFENWFSLQEEAVSATPSYALLKDNQYSNGSNMVYNLQHGVVLHVEKSKAKSSITIRQDNGVVVTYGNMVEVHLKKDERVLKDKVLGTYEGYLTIQPVKDHKNVSLHEALEV</sequence>
<name>A0A415PRQ7_9FIRM</name>
<accession>A0A415PRQ7</accession>
<dbReference type="EMBL" id="QRPK01000001">
    <property type="protein sequence ID" value="RHM15378.1"/>
    <property type="molecule type" value="Genomic_DNA"/>
</dbReference>
<evidence type="ECO:0000313" key="2">
    <source>
        <dbReference type="EMBL" id="RHM15378.1"/>
    </source>
</evidence>
<organism evidence="2 3">
    <name type="scientific">Amedibacillus dolichus</name>
    <dbReference type="NCBI Taxonomy" id="31971"/>
    <lineage>
        <taxon>Bacteria</taxon>
        <taxon>Bacillati</taxon>
        <taxon>Bacillota</taxon>
        <taxon>Erysipelotrichia</taxon>
        <taxon>Erysipelotrichales</taxon>
        <taxon>Erysipelotrichaceae</taxon>
        <taxon>Amedibacillus</taxon>
    </lineage>
</organism>
<keyword evidence="1" id="KW-0472">Membrane</keyword>
<dbReference type="RefSeq" id="WP_118365138.1">
    <property type="nucleotide sequence ID" value="NZ_QRPK01000001.1"/>
</dbReference>
<proteinExistence type="predicted"/>
<dbReference type="OrthoDB" id="1644706at2"/>
<keyword evidence="1" id="KW-0812">Transmembrane</keyword>
<dbReference type="Proteomes" id="UP000284868">
    <property type="component" value="Unassembled WGS sequence"/>
</dbReference>
<gene>
    <name evidence="2" type="ORF">DWZ83_00425</name>
</gene>
<reference evidence="2 3" key="1">
    <citation type="submission" date="2018-08" db="EMBL/GenBank/DDBJ databases">
        <title>A genome reference for cultivated species of the human gut microbiota.</title>
        <authorList>
            <person name="Zou Y."/>
            <person name="Xue W."/>
            <person name="Luo G."/>
        </authorList>
    </citation>
    <scope>NUCLEOTIDE SEQUENCE [LARGE SCALE GENOMIC DNA]</scope>
    <source>
        <strain evidence="2 3">AF35-6BH</strain>
    </source>
</reference>
<comment type="caution">
    <text evidence="2">The sequence shown here is derived from an EMBL/GenBank/DDBJ whole genome shotgun (WGS) entry which is preliminary data.</text>
</comment>
<keyword evidence="3" id="KW-1185">Reference proteome</keyword>
<dbReference type="AlphaFoldDB" id="A0A415PRQ7"/>
<evidence type="ECO:0000313" key="3">
    <source>
        <dbReference type="Proteomes" id="UP000284868"/>
    </source>
</evidence>
<protein>
    <submittedName>
        <fullName evidence="2">M23 family peptidase</fullName>
    </submittedName>
</protein>
<feature type="transmembrane region" description="Helical" evidence="1">
    <location>
        <begin position="28"/>
        <end position="48"/>
    </location>
</feature>
<evidence type="ECO:0000256" key="1">
    <source>
        <dbReference type="SAM" id="Phobius"/>
    </source>
</evidence>